<keyword evidence="2" id="KW-0687">Ribonucleoprotein</keyword>
<protein>
    <submittedName>
        <fullName evidence="2">LSU ribosomal protein L27p</fullName>
    </submittedName>
</protein>
<evidence type="ECO:0000313" key="2">
    <source>
        <dbReference type="EMBL" id="CAA9529258.1"/>
    </source>
</evidence>
<dbReference type="AlphaFoldDB" id="A0A6J4TPI6"/>
<name>A0A6J4TPI6_9SPHN</name>
<gene>
    <name evidence="2" type="ORF">AVDCRST_MAG62-1717</name>
</gene>
<feature type="region of interest" description="Disordered" evidence="1">
    <location>
        <begin position="1"/>
        <end position="26"/>
    </location>
</feature>
<dbReference type="EMBL" id="CADCWB010000211">
    <property type="protein sequence ID" value="CAA9529258.1"/>
    <property type="molecule type" value="Genomic_DNA"/>
</dbReference>
<dbReference type="GO" id="GO:0005840">
    <property type="term" value="C:ribosome"/>
    <property type="evidence" value="ECO:0007669"/>
    <property type="project" value="UniProtKB-KW"/>
</dbReference>
<feature type="compositionally biased region" description="Low complexity" evidence="1">
    <location>
        <begin position="9"/>
        <end position="18"/>
    </location>
</feature>
<evidence type="ECO:0000256" key="1">
    <source>
        <dbReference type="SAM" id="MobiDB-lite"/>
    </source>
</evidence>
<sequence length="93" mass="9825">WHIKRQAARRVTAATQKASGSASRSLAAKPFAAETSSCVSAAPAGTRATTSAWAKTIPCLRSVTAAWRFATADRAANTCTSKAWCRQPSTQQN</sequence>
<feature type="non-terminal residue" evidence="2">
    <location>
        <position position="1"/>
    </location>
</feature>
<reference evidence="2" key="1">
    <citation type="submission" date="2020-02" db="EMBL/GenBank/DDBJ databases">
        <authorList>
            <person name="Meier V. D."/>
        </authorList>
    </citation>
    <scope>NUCLEOTIDE SEQUENCE</scope>
    <source>
        <strain evidence="2">AVDCRST_MAG62</strain>
    </source>
</reference>
<feature type="non-terminal residue" evidence="2">
    <location>
        <position position="93"/>
    </location>
</feature>
<keyword evidence="2" id="KW-0689">Ribosomal protein</keyword>
<organism evidence="2">
    <name type="scientific">uncultured Sphingomonas sp</name>
    <dbReference type="NCBI Taxonomy" id="158754"/>
    <lineage>
        <taxon>Bacteria</taxon>
        <taxon>Pseudomonadati</taxon>
        <taxon>Pseudomonadota</taxon>
        <taxon>Alphaproteobacteria</taxon>
        <taxon>Sphingomonadales</taxon>
        <taxon>Sphingomonadaceae</taxon>
        <taxon>Sphingomonas</taxon>
        <taxon>environmental samples</taxon>
    </lineage>
</organism>
<accession>A0A6J4TPI6</accession>
<proteinExistence type="predicted"/>